<gene>
    <name evidence="1" type="ORF">KGMB02408_46450</name>
</gene>
<dbReference type="InterPro" id="IPR045788">
    <property type="entry name" value="MobC_2"/>
</dbReference>
<dbReference type="OrthoDB" id="2042421at2"/>
<organism evidence="1 2">
    <name type="scientific">Bacteroides faecalis</name>
    <dbReference type="NCBI Taxonomy" id="2447885"/>
    <lineage>
        <taxon>Bacteria</taxon>
        <taxon>Pseudomonadati</taxon>
        <taxon>Bacteroidota</taxon>
        <taxon>Bacteroidia</taxon>
        <taxon>Bacteroidales</taxon>
        <taxon>Bacteroidaceae</taxon>
        <taxon>Bacteroides</taxon>
    </lineage>
</organism>
<dbReference type="Pfam" id="PF19514">
    <property type="entry name" value="MobC_2"/>
    <property type="match status" value="1"/>
</dbReference>
<evidence type="ECO:0000313" key="1">
    <source>
        <dbReference type="EMBL" id="GCB37700.1"/>
    </source>
</evidence>
<evidence type="ECO:0008006" key="3">
    <source>
        <dbReference type="Google" id="ProtNLM"/>
    </source>
</evidence>
<accession>A0A401M1I7</accession>
<reference evidence="1 2" key="1">
    <citation type="submission" date="2018-10" db="EMBL/GenBank/DDBJ databases">
        <title>Draft Genome Sequence of Bacteroides sp. KCTC 15687.</title>
        <authorList>
            <person name="Yu S.Y."/>
            <person name="Kim J.S."/>
            <person name="Oh B.S."/>
            <person name="Park S.H."/>
            <person name="Kang S.W."/>
            <person name="Park J.E."/>
            <person name="Choi S.H."/>
            <person name="Han K.I."/>
            <person name="Lee K.C."/>
            <person name="Eom M.K."/>
            <person name="Suh M.K."/>
            <person name="Lee D.H."/>
            <person name="Yoon H."/>
            <person name="Kim B."/>
            <person name="Yang S.J."/>
            <person name="Lee J.S."/>
            <person name="Lee J.H."/>
        </authorList>
    </citation>
    <scope>NUCLEOTIDE SEQUENCE [LARGE SCALE GENOMIC DNA]</scope>
    <source>
        <strain evidence="1 2">KCTC 15687</strain>
    </source>
</reference>
<protein>
    <recommendedName>
        <fullName evidence="3">MobA protein</fullName>
    </recommendedName>
</protein>
<dbReference type="Proteomes" id="UP000288079">
    <property type="component" value="Unassembled WGS sequence"/>
</dbReference>
<dbReference type="EMBL" id="BHWB01000033">
    <property type="protein sequence ID" value="GCB37700.1"/>
    <property type="molecule type" value="Genomic_DNA"/>
</dbReference>
<evidence type="ECO:0000313" key="2">
    <source>
        <dbReference type="Proteomes" id="UP000288079"/>
    </source>
</evidence>
<keyword evidence="2" id="KW-1185">Reference proteome</keyword>
<proteinExistence type="predicted"/>
<sequence length="82" mass="10051">MVRIDKEAQEYYARLTAFYQQFRRIGNNYNQCVKTIHTIYGEKKSLAFLYKLAEETRKLEELCKQIIELTKRYEKEYLTKKE</sequence>
<dbReference type="AlphaFoldDB" id="A0A401M1I7"/>
<comment type="caution">
    <text evidence="1">The sequence shown here is derived from an EMBL/GenBank/DDBJ whole genome shotgun (WGS) entry which is preliminary data.</text>
</comment>
<name>A0A401M1I7_9BACE</name>